<dbReference type="InterPro" id="IPR011704">
    <property type="entry name" value="ATPase_dyneun-rel_AAA"/>
</dbReference>
<evidence type="ECO:0000313" key="4">
    <source>
        <dbReference type="Proteomes" id="UP000789405"/>
    </source>
</evidence>
<feature type="domain" description="AAA+ ATPase" evidence="2">
    <location>
        <begin position="799"/>
        <end position="939"/>
    </location>
</feature>
<protein>
    <submittedName>
        <fullName evidence="3">27152_t:CDS:1</fullName>
    </submittedName>
</protein>
<feature type="compositionally biased region" description="Polar residues" evidence="1">
    <location>
        <begin position="1329"/>
        <end position="1361"/>
    </location>
</feature>
<dbReference type="EMBL" id="CAJVPY010000212">
    <property type="protein sequence ID" value="CAG8458210.1"/>
    <property type="molecule type" value="Genomic_DNA"/>
</dbReference>
<name>A0A9N8VRJ2_9GLOM</name>
<accession>A0A9N8VRJ2</accession>
<dbReference type="SMART" id="SM00382">
    <property type="entry name" value="AAA"/>
    <property type="match status" value="2"/>
</dbReference>
<sequence length="1361" mass="155964">MEELAIFIKRCFFAANNGYDKYLFCIANLELLDFELQYNLVNNIRSMRKEQTNYHLALICCRETGMHHHILDQFSQDVYATNGLGTEAMKVIYHELRPNNLLCLSSDLSGQGKSEYIRQQSFGHRKVPRSFLISDDVDFGTLVHRFKEFKIRTVESLHINIVSADHPVDVNMFLFELLTLGVVSNNMDIAYLPDTVVFIEVASTVNQNLLKSLPMVGCLKSKHLTWDIGELMVSQEVNSPMQVVCHYLLAYDTNEIDNKDIVFHVTDNDTSLVPLTSRQCRPLIEKYLFKNKNVDDISSFRFVEIFVNVLADQLVRLSSSSFFECENLKLMIKDTNIRSTLVSTLIDVSKDFATRSVKTKAAQLESTSTDEDARLGTIVQWDDSNHLLVFFLSQTPDSICALYRDKVKVPQNVRTLLKSQHIGDKSWELEDYHEMNTKELLEKLECLARKTMHKIEYPPYALSADNLVKMALILLRARANIPVVICGEAGCGKTSLIGFLAKVVEVEFQPLNLHAGVTENAILKFMNDAQEKAENGEIWLFFDEINTCNHIGLLADLIAHRTLLGKQIHSNIRIFAACNPYRIRTKSQSVVGLKTNKRYEEQSNLVYQVKPLPDQILDYVWDYGVLQPEEEHRYIKIMVSNSLKNFDTKCSVFADLLFESQAFIREVEEPYSVSLRDIKRAITLVNFFAESLQNRPPVRKNAPRYPPIGEISMPIRCYILALGLCYQSRLYEQSLRKKYRIAMGKIFNRNRINIDEKAFNRVIRQEQDDYINRMTCPPNTAKNEALLENVLVMIVCILTNIPVFIIGAPGSSKSLAIRLVSQNLRGSDSNDEYFRKLPQVYLIPHQGSSSSTSDGILKVFQKAQNYQETSSKEFPVISVVLLDEVGLAETSPFNPLKVLHSLLEPSYPSEGPTVSVVGISNWRLDNSKSSRALLVQRPKFDLEDLVDTAVRLLYSKTNGQISKASLQPLASAYLDYEQNDGPCASKMMLQKICDGTHGEIIHHGEIKNNNNVNDVEKYCMEHIRNDWNMLKQILDVSDENLALLIHSILTEMVNNPPSQHNKILTTSFSRDGWERMFSQTYVIPKIRSVTEVTTNFRAKLDQAIRDAQVTSNILEGEINQTLPMDEEYCREYLPRIFRTIAKTSFESFRAYYYRDIKYNAQTFPFLDIYFKHYEKLPHIKNLYPIVTFVQIMASRLEYRLTRKEANQITFRKFIQDQSINVPLEPSMENEIMDAIDFDQKSTQQQRLPAEAFTIALKRFMQRFLSVENNMNKHPLGTYLTDMTLSLWPSGIDEELVDEMFPVSLLVEHIYEAYKFTLSRIEVSMKKQHPSTLNRSNSINTGSVQPSASVSTNRNLGSSGTI</sequence>
<dbReference type="Gene3D" id="3.40.50.300">
    <property type="entry name" value="P-loop containing nucleotide triphosphate hydrolases"/>
    <property type="match status" value="2"/>
</dbReference>
<dbReference type="PANTHER" id="PTHR22605:SF1">
    <property type="entry name" value="RZ-TYPE DOMAIN-CONTAINING PROTEIN"/>
    <property type="match status" value="1"/>
</dbReference>
<dbReference type="GO" id="GO:0004842">
    <property type="term" value="F:ubiquitin-protein transferase activity"/>
    <property type="evidence" value="ECO:0007669"/>
    <property type="project" value="InterPro"/>
</dbReference>
<feature type="domain" description="AAA+ ATPase" evidence="2">
    <location>
        <begin position="479"/>
        <end position="595"/>
    </location>
</feature>
<evidence type="ECO:0000313" key="3">
    <source>
        <dbReference type="EMBL" id="CAG8458210.1"/>
    </source>
</evidence>
<reference evidence="3" key="1">
    <citation type="submission" date="2021-06" db="EMBL/GenBank/DDBJ databases">
        <authorList>
            <person name="Kallberg Y."/>
            <person name="Tangrot J."/>
            <person name="Rosling A."/>
        </authorList>
    </citation>
    <scope>NUCLEOTIDE SEQUENCE</scope>
    <source>
        <strain evidence="3">MA453B</strain>
    </source>
</reference>
<gene>
    <name evidence="3" type="ORF">DERYTH_LOCUS876</name>
</gene>
<proteinExistence type="predicted"/>
<dbReference type="PANTHER" id="PTHR22605">
    <property type="entry name" value="RZ-TYPE DOMAIN-CONTAINING PROTEIN"/>
    <property type="match status" value="1"/>
</dbReference>
<dbReference type="GO" id="GO:0016887">
    <property type="term" value="F:ATP hydrolysis activity"/>
    <property type="evidence" value="ECO:0007669"/>
    <property type="project" value="InterPro"/>
</dbReference>
<comment type="caution">
    <text evidence="3">The sequence shown here is derived from an EMBL/GenBank/DDBJ whole genome shotgun (WGS) entry which is preliminary data.</text>
</comment>
<evidence type="ECO:0000256" key="1">
    <source>
        <dbReference type="SAM" id="MobiDB-lite"/>
    </source>
</evidence>
<evidence type="ECO:0000259" key="2">
    <source>
        <dbReference type="SMART" id="SM00382"/>
    </source>
</evidence>
<dbReference type="GO" id="GO:0005524">
    <property type="term" value="F:ATP binding"/>
    <property type="evidence" value="ECO:0007669"/>
    <property type="project" value="InterPro"/>
</dbReference>
<feature type="region of interest" description="Disordered" evidence="1">
    <location>
        <begin position="1328"/>
        <end position="1361"/>
    </location>
</feature>
<keyword evidence="4" id="KW-1185">Reference proteome</keyword>
<dbReference type="InterPro" id="IPR027417">
    <property type="entry name" value="P-loop_NTPase"/>
</dbReference>
<dbReference type="SUPFAM" id="SSF52540">
    <property type="entry name" value="P-loop containing nucleoside triphosphate hydrolases"/>
    <property type="match status" value="2"/>
</dbReference>
<dbReference type="InterPro" id="IPR031248">
    <property type="entry name" value="RNF213"/>
</dbReference>
<dbReference type="Proteomes" id="UP000789405">
    <property type="component" value="Unassembled WGS sequence"/>
</dbReference>
<organism evidence="3 4">
    <name type="scientific">Dentiscutata erythropus</name>
    <dbReference type="NCBI Taxonomy" id="1348616"/>
    <lineage>
        <taxon>Eukaryota</taxon>
        <taxon>Fungi</taxon>
        <taxon>Fungi incertae sedis</taxon>
        <taxon>Mucoromycota</taxon>
        <taxon>Glomeromycotina</taxon>
        <taxon>Glomeromycetes</taxon>
        <taxon>Diversisporales</taxon>
        <taxon>Gigasporaceae</taxon>
        <taxon>Dentiscutata</taxon>
    </lineage>
</organism>
<dbReference type="Pfam" id="PF07728">
    <property type="entry name" value="AAA_5"/>
    <property type="match status" value="1"/>
</dbReference>
<dbReference type="InterPro" id="IPR003593">
    <property type="entry name" value="AAA+_ATPase"/>
</dbReference>
<dbReference type="OrthoDB" id="2400221at2759"/>